<evidence type="ECO:0000313" key="3">
    <source>
        <dbReference type="Proteomes" id="UP001157418"/>
    </source>
</evidence>
<dbReference type="Proteomes" id="UP001157418">
    <property type="component" value="Unassembled WGS sequence"/>
</dbReference>
<dbReference type="AlphaFoldDB" id="A0AAU9P253"/>
<reference evidence="2 3" key="1">
    <citation type="submission" date="2022-01" db="EMBL/GenBank/DDBJ databases">
        <authorList>
            <person name="Xiong W."/>
            <person name="Schranz E."/>
        </authorList>
    </citation>
    <scope>NUCLEOTIDE SEQUENCE [LARGE SCALE GENOMIC DNA]</scope>
</reference>
<evidence type="ECO:0000313" key="2">
    <source>
        <dbReference type="EMBL" id="CAH1444107.1"/>
    </source>
</evidence>
<proteinExistence type="predicted"/>
<accession>A0AAU9P253</accession>
<evidence type="ECO:0000256" key="1">
    <source>
        <dbReference type="SAM" id="MobiDB-lite"/>
    </source>
</evidence>
<dbReference type="EMBL" id="CAKMRJ010005523">
    <property type="protein sequence ID" value="CAH1444107.1"/>
    <property type="molecule type" value="Genomic_DNA"/>
</dbReference>
<organism evidence="2 3">
    <name type="scientific">Lactuca virosa</name>
    <dbReference type="NCBI Taxonomy" id="75947"/>
    <lineage>
        <taxon>Eukaryota</taxon>
        <taxon>Viridiplantae</taxon>
        <taxon>Streptophyta</taxon>
        <taxon>Embryophyta</taxon>
        <taxon>Tracheophyta</taxon>
        <taxon>Spermatophyta</taxon>
        <taxon>Magnoliopsida</taxon>
        <taxon>eudicotyledons</taxon>
        <taxon>Gunneridae</taxon>
        <taxon>Pentapetalae</taxon>
        <taxon>asterids</taxon>
        <taxon>campanulids</taxon>
        <taxon>Asterales</taxon>
        <taxon>Asteraceae</taxon>
        <taxon>Cichorioideae</taxon>
        <taxon>Cichorieae</taxon>
        <taxon>Lactucinae</taxon>
        <taxon>Lactuca</taxon>
    </lineage>
</organism>
<feature type="compositionally biased region" description="Basic and acidic residues" evidence="1">
    <location>
        <begin position="42"/>
        <end position="54"/>
    </location>
</feature>
<keyword evidence="3" id="KW-1185">Reference proteome</keyword>
<feature type="region of interest" description="Disordered" evidence="1">
    <location>
        <begin position="1"/>
        <end position="69"/>
    </location>
</feature>
<protein>
    <submittedName>
        <fullName evidence="2">Uncharacterized protein</fullName>
    </submittedName>
</protein>
<gene>
    <name evidence="2" type="ORF">LVIROSA_LOCUS29972</name>
</gene>
<feature type="compositionally biased region" description="Acidic residues" evidence="1">
    <location>
        <begin position="57"/>
        <end position="69"/>
    </location>
</feature>
<comment type="caution">
    <text evidence="2">The sequence shown here is derived from an EMBL/GenBank/DDBJ whole genome shotgun (WGS) entry which is preliminary data.</text>
</comment>
<sequence>MLHGLEGVPESSSILKQEGEGVNQSKKENPKPSVMPTIKPKSKNEPKGKVKLFNEEPIVDNSEDEEPDEHELKIIIDREAQMDEHQRIFCGAEVKENVKREAQATLESRKHLFLVWTLKQILSEVVDMPSQYWLEPVVSFDLQNTQDSQLDLPMTSKAFRFRSFVKVANVPATDSGAEHLLFSFYLKHMKS</sequence>
<name>A0AAU9P253_9ASTR</name>